<gene>
    <name evidence="2" type="ORF">GCM10009754_43440</name>
</gene>
<dbReference type="Gene3D" id="1.10.4080.10">
    <property type="entry name" value="ADP-ribosylation/Crystallin J1"/>
    <property type="match status" value="1"/>
</dbReference>
<dbReference type="InterPro" id="IPR005502">
    <property type="entry name" value="Ribosyl_crysJ1"/>
</dbReference>
<dbReference type="EMBL" id="BAAANN010000017">
    <property type="protein sequence ID" value="GAA1966333.1"/>
    <property type="molecule type" value="Genomic_DNA"/>
</dbReference>
<dbReference type="Pfam" id="PF03747">
    <property type="entry name" value="ADP_ribosyl_GH"/>
    <property type="match status" value="1"/>
</dbReference>
<reference evidence="2 3" key="1">
    <citation type="journal article" date="2019" name="Int. J. Syst. Evol. Microbiol.">
        <title>The Global Catalogue of Microorganisms (GCM) 10K type strain sequencing project: providing services to taxonomists for standard genome sequencing and annotation.</title>
        <authorList>
            <consortium name="The Broad Institute Genomics Platform"/>
            <consortium name="The Broad Institute Genome Sequencing Center for Infectious Disease"/>
            <person name="Wu L."/>
            <person name="Ma J."/>
        </authorList>
    </citation>
    <scope>NUCLEOTIDE SEQUENCE [LARGE SCALE GENOMIC DNA]</scope>
    <source>
        <strain evidence="2 3">JCM 14545</strain>
    </source>
</reference>
<feature type="region of interest" description="Disordered" evidence="1">
    <location>
        <begin position="1"/>
        <end position="26"/>
    </location>
</feature>
<evidence type="ECO:0008006" key="4">
    <source>
        <dbReference type="Google" id="ProtNLM"/>
    </source>
</evidence>
<keyword evidence="3" id="KW-1185">Reference proteome</keyword>
<comment type="caution">
    <text evidence="2">The sequence shown here is derived from an EMBL/GenBank/DDBJ whole genome shotgun (WGS) entry which is preliminary data.</text>
</comment>
<organism evidence="2 3">
    <name type="scientific">Amycolatopsis minnesotensis</name>
    <dbReference type="NCBI Taxonomy" id="337894"/>
    <lineage>
        <taxon>Bacteria</taxon>
        <taxon>Bacillati</taxon>
        <taxon>Actinomycetota</taxon>
        <taxon>Actinomycetes</taxon>
        <taxon>Pseudonocardiales</taxon>
        <taxon>Pseudonocardiaceae</taxon>
        <taxon>Amycolatopsis</taxon>
    </lineage>
</organism>
<protein>
    <recommendedName>
        <fullName evidence="4">ADP-ribosylglycohydrolase</fullName>
    </recommendedName>
</protein>
<proteinExistence type="predicted"/>
<name>A0ABN2RAW9_9PSEU</name>
<dbReference type="Proteomes" id="UP001501116">
    <property type="component" value="Unassembled WGS sequence"/>
</dbReference>
<dbReference type="SUPFAM" id="SSF101478">
    <property type="entry name" value="ADP-ribosylglycohydrolase"/>
    <property type="match status" value="1"/>
</dbReference>
<accession>A0ABN2RAW9</accession>
<evidence type="ECO:0000313" key="2">
    <source>
        <dbReference type="EMBL" id="GAA1966333.1"/>
    </source>
</evidence>
<dbReference type="InterPro" id="IPR036705">
    <property type="entry name" value="Ribosyl_crysJ1_sf"/>
</dbReference>
<sequence>MLAGAVGDSLGAPSESKPIKSKPIESRPIEQIRERTTPQGLVDFIPAHDGIGTITDDTRMTLFTAEALIRAHSAVRHGGTADPRRSPQLAYQRWLHTQGVPRARRHHVLRAEGVRAERAGSHSDVCASVPARWVADAWSRRGLGP</sequence>
<evidence type="ECO:0000313" key="3">
    <source>
        <dbReference type="Proteomes" id="UP001501116"/>
    </source>
</evidence>
<evidence type="ECO:0000256" key="1">
    <source>
        <dbReference type="SAM" id="MobiDB-lite"/>
    </source>
</evidence>